<dbReference type="EMBL" id="NEXE01000008">
    <property type="protein sequence ID" value="PSN92195.1"/>
    <property type="molecule type" value="Genomic_DNA"/>
</dbReference>
<dbReference type="SUPFAM" id="SSF53448">
    <property type="entry name" value="Nucleotide-diphospho-sugar transferases"/>
    <property type="match status" value="1"/>
</dbReference>
<organism evidence="2 3">
    <name type="scientific">Candidatus Marsarchaeota G2 archaeon OSP_D</name>
    <dbReference type="NCBI Taxonomy" id="1978157"/>
    <lineage>
        <taxon>Archaea</taxon>
        <taxon>Candidatus Marsarchaeota</taxon>
        <taxon>Candidatus Marsarchaeota group 2</taxon>
    </lineage>
</organism>
<dbReference type="PANTHER" id="PTHR48090:SF6">
    <property type="entry name" value="SLR5056 PROTEIN"/>
    <property type="match status" value="1"/>
</dbReference>
<comment type="caution">
    <text evidence="2">The sequence shown here is derived from an EMBL/GenBank/DDBJ whole genome shotgun (WGS) entry which is preliminary data.</text>
</comment>
<proteinExistence type="predicted"/>
<sequence>MWDLVSRERVIHSSNVGGEKRSVLVGIPVYNSEKTITSCLEKVLNQAQSSCYIQNVLVVASGCTDNTVELVKRKQSVDARLLLLEEGTRRGKASALNKIFEFFNTHPYDYLVVTNGDTKLDGAAVDRLIEHAEHTGARLVCGSPKPSTHPVSRLNSIYEFIWELHNLFLEVGSKLEKPHCTDELMCFSSDVSWRIPSEVVNDGAYFSVLLAVKGEKREYCSQAIVGVSVPKTVSGLIKQRSRIVLGHVLLKERFGVTSDTFESTVILKPKLAIDVLAHQVIKRGLICFIKTTAIEGISLFVAMIRYMFGSEPWIWERVEYAEADT</sequence>
<name>A0A2R6B0Q4_9ARCH</name>
<dbReference type="PANTHER" id="PTHR48090">
    <property type="entry name" value="UNDECAPRENYL-PHOSPHATE 4-DEOXY-4-FORMAMIDO-L-ARABINOSE TRANSFERASE-RELATED"/>
    <property type="match status" value="1"/>
</dbReference>
<dbReference type="Gene3D" id="3.90.550.10">
    <property type="entry name" value="Spore Coat Polysaccharide Biosynthesis Protein SpsA, Chain A"/>
    <property type="match status" value="1"/>
</dbReference>
<dbReference type="InterPro" id="IPR050256">
    <property type="entry name" value="Glycosyltransferase_2"/>
</dbReference>
<evidence type="ECO:0000313" key="2">
    <source>
        <dbReference type="EMBL" id="PSN92195.1"/>
    </source>
</evidence>
<dbReference type="Pfam" id="PF00535">
    <property type="entry name" value="Glycos_transf_2"/>
    <property type="match status" value="1"/>
</dbReference>
<feature type="domain" description="Glycosyltransferase 2-like" evidence="1">
    <location>
        <begin position="25"/>
        <end position="160"/>
    </location>
</feature>
<evidence type="ECO:0000313" key="3">
    <source>
        <dbReference type="Proteomes" id="UP000240322"/>
    </source>
</evidence>
<dbReference type="Proteomes" id="UP000240322">
    <property type="component" value="Unassembled WGS sequence"/>
</dbReference>
<dbReference type="InterPro" id="IPR001173">
    <property type="entry name" value="Glyco_trans_2-like"/>
</dbReference>
<dbReference type="AlphaFoldDB" id="A0A2R6B0Q4"/>
<dbReference type="InterPro" id="IPR029044">
    <property type="entry name" value="Nucleotide-diphossugar_trans"/>
</dbReference>
<evidence type="ECO:0000259" key="1">
    <source>
        <dbReference type="Pfam" id="PF00535"/>
    </source>
</evidence>
<gene>
    <name evidence="2" type="ORF">B9Q03_01790</name>
</gene>
<reference evidence="2 3" key="1">
    <citation type="submission" date="2017-04" db="EMBL/GenBank/DDBJ databases">
        <title>Novel microbial lineages endemic to geothermal iron-oxide mats fill important gaps in the evolutionary history of Archaea.</title>
        <authorList>
            <person name="Jay Z.J."/>
            <person name="Beam J.P."/>
            <person name="Dlakic M."/>
            <person name="Rusch D.B."/>
            <person name="Kozubal M.A."/>
            <person name="Inskeep W.P."/>
        </authorList>
    </citation>
    <scope>NUCLEOTIDE SEQUENCE [LARGE SCALE GENOMIC DNA]</scope>
    <source>
        <strain evidence="2">OSP_D</strain>
    </source>
</reference>
<protein>
    <recommendedName>
        <fullName evidence="1">Glycosyltransferase 2-like domain-containing protein</fullName>
    </recommendedName>
</protein>
<accession>A0A2R6B0Q4</accession>